<dbReference type="EMBL" id="CABITT030000008">
    <property type="protein sequence ID" value="VVB16613.1"/>
    <property type="molecule type" value="Genomic_DNA"/>
</dbReference>
<evidence type="ECO:0000313" key="3">
    <source>
        <dbReference type="Proteomes" id="UP000489600"/>
    </source>
</evidence>
<accession>A0A565CS95</accession>
<evidence type="ECO:0000256" key="1">
    <source>
        <dbReference type="SAM" id="MobiDB-lite"/>
    </source>
</evidence>
<gene>
    <name evidence="2" type="ORF">ANE_LOCUS27057</name>
</gene>
<dbReference type="Proteomes" id="UP000489600">
    <property type="component" value="Unassembled WGS sequence"/>
</dbReference>
<comment type="caution">
    <text evidence="2">The sequence shown here is derived from an EMBL/GenBank/DDBJ whole genome shotgun (WGS) entry which is preliminary data.</text>
</comment>
<protein>
    <submittedName>
        <fullName evidence="2">Uncharacterized protein</fullName>
    </submittedName>
</protein>
<feature type="compositionally biased region" description="Basic and acidic residues" evidence="1">
    <location>
        <begin position="19"/>
        <end position="36"/>
    </location>
</feature>
<reference evidence="2" key="1">
    <citation type="submission" date="2019-07" db="EMBL/GenBank/DDBJ databases">
        <authorList>
            <person name="Dittberner H."/>
        </authorList>
    </citation>
    <scope>NUCLEOTIDE SEQUENCE [LARGE SCALE GENOMIC DNA]</scope>
</reference>
<name>A0A565CS95_9BRAS</name>
<evidence type="ECO:0000313" key="2">
    <source>
        <dbReference type="EMBL" id="VVB16613.1"/>
    </source>
</evidence>
<organism evidence="2 3">
    <name type="scientific">Arabis nemorensis</name>
    <dbReference type="NCBI Taxonomy" id="586526"/>
    <lineage>
        <taxon>Eukaryota</taxon>
        <taxon>Viridiplantae</taxon>
        <taxon>Streptophyta</taxon>
        <taxon>Embryophyta</taxon>
        <taxon>Tracheophyta</taxon>
        <taxon>Spermatophyta</taxon>
        <taxon>Magnoliopsida</taxon>
        <taxon>eudicotyledons</taxon>
        <taxon>Gunneridae</taxon>
        <taxon>Pentapetalae</taxon>
        <taxon>rosids</taxon>
        <taxon>malvids</taxon>
        <taxon>Brassicales</taxon>
        <taxon>Brassicaceae</taxon>
        <taxon>Arabideae</taxon>
        <taxon>Arabis</taxon>
    </lineage>
</organism>
<feature type="region of interest" description="Disordered" evidence="1">
    <location>
        <begin position="1"/>
        <end position="87"/>
    </location>
</feature>
<sequence>MRIIQPIPCKSDLNQFSQPRREAEEEEAEKFSDQRHSLIGFKSEPEAEEAEKFPKAEAKGEKREESEVEKELEAEEQNEVVGEKRIKKPAAGLRTPYMAPNPVRRTERTNTHPLVLNYLLYFGFLCKTGFSVS</sequence>
<proteinExistence type="predicted"/>
<keyword evidence="3" id="KW-1185">Reference proteome</keyword>
<dbReference type="AlphaFoldDB" id="A0A565CS95"/>
<feature type="compositionally biased region" description="Basic and acidic residues" evidence="1">
    <location>
        <begin position="50"/>
        <end position="71"/>
    </location>
</feature>